<evidence type="ECO:0000313" key="2">
    <source>
        <dbReference type="EMBL" id="AFG56206.1"/>
    </source>
</evidence>
<feature type="non-terminal residue" evidence="2">
    <location>
        <position position="1"/>
    </location>
</feature>
<dbReference type="EMBL" id="FJ142178">
    <property type="protein sequence ID" value="AFG56212.1"/>
    <property type="molecule type" value="Genomic_DNA"/>
</dbReference>
<reference evidence="2" key="1">
    <citation type="submission" date="2008-08" db="EMBL/GenBank/DDBJ databases">
        <title>Nucleotide Diversity and Divergence in the Loblolly Pine Gene Space.</title>
        <authorList>
            <person name="Neale D.B."/>
            <person name="Wegrzyn J.L."/>
            <person name="Lee J.M."/>
            <person name="Eckert A.J."/>
            <person name="Liechty J.D."/>
            <person name="Stevens K.A."/>
            <person name="Langley C.H."/>
        </authorList>
    </citation>
    <scope>NUCLEOTIDE SEQUENCE</scope>
    <source>
        <strain evidence="5">7210</strain>
        <strain evidence="3">7213</strain>
        <strain evidence="2">7214</strain>
        <strain evidence="4">7218</strain>
        <tissue evidence="2">Megagametophyte</tissue>
    </source>
</reference>
<dbReference type="AlphaFoldDB" id="H9W2G3"/>
<proteinExistence type="predicted"/>
<sequence length="64" mass="7061">NLQSQFAVGRNATMIARANLNNRGAGQVSIRTSSSEQLQLALIGIIPIFRTVRNRFFGSSDHMQ</sequence>
<name>H9W2G3_PINTA</name>
<evidence type="ECO:0000313" key="3">
    <source>
        <dbReference type="EMBL" id="AFG56210.1"/>
    </source>
</evidence>
<feature type="domain" description="Translocase of chloroplast 159/132 membrane anchor" evidence="1">
    <location>
        <begin position="1"/>
        <end position="54"/>
    </location>
</feature>
<gene>
    <name evidence="2" type="ORF">CL4501Contig1_04</name>
</gene>
<dbReference type="EMBL" id="FJ142175">
    <property type="protein sequence ID" value="AFG56206.1"/>
    <property type="molecule type" value="Genomic_DNA"/>
</dbReference>
<accession>H9W2G3</accession>
<dbReference type="EMBL" id="FJ142182">
    <property type="protein sequence ID" value="AFG56210.1"/>
    <property type="molecule type" value="Genomic_DNA"/>
</dbReference>
<evidence type="ECO:0000313" key="5">
    <source>
        <dbReference type="EMBL" id="AFG56216.1"/>
    </source>
</evidence>
<dbReference type="InterPro" id="IPR024283">
    <property type="entry name" value="TOC159_MAD"/>
</dbReference>
<organism evidence="2">
    <name type="scientific">Pinus taeda</name>
    <name type="common">Loblolly pine</name>
    <dbReference type="NCBI Taxonomy" id="3352"/>
    <lineage>
        <taxon>Eukaryota</taxon>
        <taxon>Viridiplantae</taxon>
        <taxon>Streptophyta</taxon>
        <taxon>Embryophyta</taxon>
        <taxon>Tracheophyta</taxon>
        <taxon>Spermatophyta</taxon>
        <taxon>Pinopsida</taxon>
        <taxon>Pinidae</taxon>
        <taxon>Conifers I</taxon>
        <taxon>Pinales</taxon>
        <taxon>Pinaceae</taxon>
        <taxon>Pinus</taxon>
        <taxon>Pinus subgen. Pinus</taxon>
    </lineage>
</organism>
<dbReference type="Pfam" id="PF11886">
    <property type="entry name" value="TOC159_MAD"/>
    <property type="match status" value="1"/>
</dbReference>
<dbReference type="EMBL" id="FJ142179">
    <property type="protein sequence ID" value="AFG56216.1"/>
    <property type="molecule type" value="Genomic_DNA"/>
</dbReference>
<evidence type="ECO:0000313" key="4">
    <source>
        <dbReference type="EMBL" id="AFG56212.1"/>
    </source>
</evidence>
<evidence type="ECO:0000259" key="1">
    <source>
        <dbReference type="Pfam" id="PF11886"/>
    </source>
</evidence>
<protein>
    <recommendedName>
        <fullName evidence="1">Translocase of chloroplast 159/132 membrane anchor domain-containing protein</fullName>
    </recommendedName>
</protein>